<dbReference type="RefSeq" id="WP_255026263.1">
    <property type="nucleotide sequence ID" value="NZ_JANDHW010000004.1"/>
</dbReference>
<evidence type="ECO:0000259" key="1">
    <source>
        <dbReference type="Pfam" id="PF13448"/>
    </source>
</evidence>
<proteinExistence type="predicted"/>
<dbReference type="InterPro" id="IPR025193">
    <property type="entry name" value="DUF4114"/>
</dbReference>
<protein>
    <submittedName>
        <fullName evidence="2">DUF4114 domain-containing protein</fullName>
    </submittedName>
</protein>
<feature type="domain" description="DUF4114" evidence="1">
    <location>
        <begin position="55"/>
        <end position="127"/>
    </location>
</feature>
<accession>A0ABT1MFQ2</accession>
<comment type="caution">
    <text evidence="2">The sequence shown here is derived from an EMBL/GenBank/DDBJ whole genome shotgun (WGS) entry which is preliminary data.</text>
</comment>
<reference evidence="2 3" key="1">
    <citation type="submission" date="2022-07" db="EMBL/GenBank/DDBJ databases">
        <title>Fecal culturing of patients with breast cancer.</title>
        <authorList>
            <person name="Teng N.M.Y."/>
            <person name="Kiu R."/>
            <person name="Evans R."/>
            <person name="Baker D.J."/>
            <person name="Zenner C."/>
            <person name="Robinson S.D."/>
            <person name="Hall L.J."/>
        </authorList>
    </citation>
    <scope>NUCLEOTIDE SEQUENCE [LARGE SCALE GENOMIC DNA]</scope>
    <source>
        <strain evidence="2 3">LH1063</strain>
    </source>
</reference>
<sequence length="171" mass="19853">MAYFYYPTGKKPFWVPRAELITVFPEMKYSAGLRSGTTVRLKYYDDAHPQGTERFPAGVTVGWAIYQKDIWNAPTFYSLKSLNLDKKNHNVLFRDKGNELLIFGFEDWYLSFGDKDFNDVLFSVKANPFKAVDNEDIPDLDDPDEDNVTKKETVSGTLLFEDLYPYEEIMI</sequence>
<keyword evidence="3" id="KW-1185">Reference proteome</keyword>
<organism evidence="2 3">
    <name type="scientific">Coprobacter tertius</name>
    <dbReference type="NCBI Taxonomy" id="2944915"/>
    <lineage>
        <taxon>Bacteria</taxon>
        <taxon>Pseudomonadati</taxon>
        <taxon>Bacteroidota</taxon>
        <taxon>Bacteroidia</taxon>
        <taxon>Bacteroidales</taxon>
        <taxon>Barnesiellaceae</taxon>
        <taxon>Coprobacter</taxon>
    </lineage>
</organism>
<gene>
    <name evidence="2" type="ORF">NMU02_05040</name>
</gene>
<evidence type="ECO:0000313" key="2">
    <source>
        <dbReference type="EMBL" id="MCP9611452.1"/>
    </source>
</evidence>
<dbReference type="EMBL" id="JANDHW010000004">
    <property type="protein sequence ID" value="MCP9611452.1"/>
    <property type="molecule type" value="Genomic_DNA"/>
</dbReference>
<name>A0ABT1MFQ2_9BACT</name>
<evidence type="ECO:0000313" key="3">
    <source>
        <dbReference type="Proteomes" id="UP001205603"/>
    </source>
</evidence>
<dbReference type="Proteomes" id="UP001205603">
    <property type="component" value="Unassembled WGS sequence"/>
</dbReference>
<dbReference type="Pfam" id="PF13448">
    <property type="entry name" value="DUF4114"/>
    <property type="match status" value="1"/>
</dbReference>